<organism evidence="1 2">
    <name type="scientific">Caldifermentibacillus hisashii</name>
    <dbReference type="NCBI Taxonomy" id="996558"/>
    <lineage>
        <taxon>Bacteria</taxon>
        <taxon>Bacillati</taxon>
        <taxon>Bacillota</taxon>
        <taxon>Bacilli</taxon>
        <taxon>Bacillales</taxon>
        <taxon>Bacillaceae</taxon>
        <taxon>Caldifermentibacillus</taxon>
    </lineage>
</organism>
<dbReference type="RefSeq" id="WP_342021119.1">
    <property type="nucleotide sequence ID" value="NZ_JBBYAK010000002.1"/>
</dbReference>
<comment type="caution">
    <text evidence="1">The sequence shown here is derived from an EMBL/GenBank/DDBJ whole genome shotgun (WGS) entry which is preliminary data.</text>
</comment>
<evidence type="ECO:0008006" key="3">
    <source>
        <dbReference type="Google" id="ProtNLM"/>
    </source>
</evidence>
<dbReference type="Proteomes" id="UP001459714">
    <property type="component" value="Unassembled WGS sequence"/>
</dbReference>
<gene>
    <name evidence="1" type="ORF">NST17_20235</name>
</gene>
<name>A0ABU9K307_9BACI</name>
<reference evidence="1 2" key="1">
    <citation type="submission" date="2024-03" db="EMBL/GenBank/DDBJ databases">
        <title>Bacilli Hybrid Assemblies.</title>
        <authorList>
            <person name="Kovac J."/>
        </authorList>
    </citation>
    <scope>NUCLEOTIDE SEQUENCE [LARGE SCALE GENOMIC DNA]</scope>
    <source>
        <strain evidence="1 2">FSL M8-0022</strain>
    </source>
</reference>
<dbReference type="EMBL" id="JBBYAK010000002">
    <property type="protein sequence ID" value="MEL3959483.1"/>
    <property type="molecule type" value="Genomic_DNA"/>
</dbReference>
<sequence>MAVYCDKECEEMGGLCDYCIFYRDEYAGTNKGFAGEGICTKKNIEVMAHDGCDDDFHCCLADE</sequence>
<evidence type="ECO:0000313" key="2">
    <source>
        <dbReference type="Proteomes" id="UP001459714"/>
    </source>
</evidence>
<keyword evidence="2" id="KW-1185">Reference proteome</keyword>
<evidence type="ECO:0000313" key="1">
    <source>
        <dbReference type="EMBL" id="MEL3959483.1"/>
    </source>
</evidence>
<protein>
    <recommendedName>
        <fullName evidence="3">DUF1540 domain-containing protein</fullName>
    </recommendedName>
</protein>
<accession>A0ABU9K307</accession>
<proteinExistence type="predicted"/>